<keyword evidence="1 4" id="KW-0732">Signal</keyword>
<feature type="region of interest" description="Disordered" evidence="3">
    <location>
        <begin position="29"/>
        <end position="59"/>
    </location>
</feature>
<dbReference type="Proteomes" id="UP001603857">
    <property type="component" value="Unassembled WGS sequence"/>
</dbReference>
<gene>
    <name evidence="6" type="ORF">Fmac_009617</name>
</gene>
<comment type="similarity">
    <text evidence="2">Belongs to the PMEI family.</text>
</comment>
<sequence>MKTHFYITLLCFALAPCNGHKHLDNEHVKTTEADPPFPYPSSESPKSNDYFAEEEHGGGGHSYTSFSSAFKDVLQGTVRGNSESTMKGHGGAVISEEHQQALRQICSHTDYPDLCCSTVSPFIGNHLDVMHVLEAAIKACLYQTNFTLTKVSKHMKRSPEMAGAFADCKEQYTDATLNLKRAMDAIPLRDLGTVTVMLSAVMADVSACESGFADLKSASPVGHSEGLVTITASISLSIASSIPN</sequence>
<dbReference type="PANTHER" id="PTHR31080">
    <property type="entry name" value="PECTINESTERASE INHIBITOR-LIKE"/>
    <property type="match status" value="1"/>
</dbReference>
<feature type="domain" description="Pectinesterase inhibitor" evidence="5">
    <location>
        <begin position="97"/>
        <end position="238"/>
    </location>
</feature>
<feature type="signal peptide" evidence="4">
    <location>
        <begin position="1"/>
        <end position="19"/>
    </location>
</feature>
<keyword evidence="7" id="KW-1185">Reference proteome</keyword>
<name>A0ABD1N0S6_9FABA</name>
<accession>A0ABD1N0S6</accession>
<dbReference type="AlphaFoldDB" id="A0ABD1N0S6"/>
<evidence type="ECO:0000256" key="2">
    <source>
        <dbReference type="ARBA" id="ARBA00038471"/>
    </source>
</evidence>
<dbReference type="PANTHER" id="PTHR31080:SF68">
    <property type="entry name" value="PLANT INVERTASE_PECTIN METHYLESTERASE INHIBITOR SUPERFAMILY PROTEIN"/>
    <property type="match status" value="1"/>
</dbReference>
<dbReference type="SMART" id="SM00856">
    <property type="entry name" value="PMEI"/>
    <property type="match status" value="1"/>
</dbReference>
<feature type="chain" id="PRO_5044845485" description="Pectinesterase inhibitor domain-containing protein" evidence="4">
    <location>
        <begin position="20"/>
        <end position="244"/>
    </location>
</feature>
<evidence type="ECO:0000259" key="5">
    <source>
        <dbReference type="SMART" id="SM00856"/>
    </source>
</evidence>
<dbReference type="CDD" id="cd15800">
    <property type="entry name" value="PMEI-like_2"/>
    <property type="match status" value="1"/>
</dbReference>
<proteinExistence type="inferred from homology"/>
<evidence type="ECO:0000313" key="6">
    <source>
        <dbReference type="EMBL" id="KAL2341677.1"/>
    </source>
</evidence>
<dbReference type="InterPro" id="IPR006501">
    <property type="entry name" value="Pectinesterase_inhib_dom"/>
</dbReference>
<evidence type="ECO:0000256" key="1">
    <source>
        <dbReference type="ARBA" id="ARBA00022729"/>
    </source>
</evidence>
<organism evidence="6 7">
    <name type="scientific">Flemingia macrophylla</name>
    <dbReference type="NCBI Taxonomy" id="520843"/>
    <lineage>
        <taxon>Eukaryota</taxon>
        <taxon>Viridiplantae</taxon>
        <taxon>Streptophyta</taxon>
        <taxon>Embryophyta</taxon>
        <taxon>Tracheophyta</taxon>
        <taxon>Spermatophyta</taxon>
        <taxon>Magnoliopsida</taxon>
        <taxon>eudicotyledons</taxon>
        <taxon>Gunneridae</taxon>
        <taxon>Pentapetalae</taxon>
        <taxon>rosids</taxon>
        <taxon>fabids</taxon>
        <taxon>Fabales</taxon>
        <taxon>Fabaceae</taxon>
        <taxon>Papilionoideae</taxon>
        <taxon>50 kb inversion clade</taxon>
        <taxon>NPAAA clade</taxon>
        <taxon>indigoferoid/millettioid clade</taxon>
        <taxon>Phaseoleae</taxon>
        <taxon>Flemingia</taxon>
    </lineage>
</organism>
<dbReference type="Gene3D" id="1.20.140.40">
    <property type="entry name" value="Invertase/pectin methylesterase inhibitor family protein"/>
    <property type="match status" value="1"/>
</dbReference>
<protein>
    <recommendedName>
        <fullName evidence="5">Pectinesterase inhibitor domain-containing protein</fullName>
    </recommendedName>
</protein>
<dbReference type="Pfam" id="PF04043">
    <property type="entry name" value="PMEI"/>
    <property type="match status" value="1"/>
</dbReference>
<dbReference type="InterPro" id="IPR035513">
    <property type="entry name" value="Invertase/methylesterase_inhib"/>
</dbReference>
<dbReference type="SUPFAM" id="SSF101148">
    <property type="entry name" value="Plant invertase/pectin methylesterase inhibitor"/>
    <property type="match status" value="1"/>
</dbReference>
<dbReference type="EMBL" id="JBGMDY010000003">
    <property type="protein sequence ID" value="KAL2341677.1"/>
    <property type="molecule type" value="Genomic_DNA"/>
</dbReference>
<reference evidence="6 7" key="1">
    <citation type="submission" date="2024-08" db="EMBL/GenBank/DDBJ databases">
        <title>Insights into the chromosomal genome structure of Flemingia macrophylla.</title>
        <authorList>
            <person name="Ding Y."/>
            <person name="Zhao Y."/>
            <person name="Bi W."/>
            <person name="Wu M."/>
            <person name="Zhao G."/>
            <person name="Gong Y."/>
            <person name="Li W."/>
            <person name="Zhang P."/>
        </authorList>
    </citation>
    <scope>NUCLEOTIDE SEQUENCE [LARGE SCALE GENOMIC DNA]</scope>
    <source>
        <strain evidence="6">DYQJB</strain>
        <tissue evidence="6">Leaf</tissue>
    </source>
</reference>
<dbReference type="NCBIfam" id="TIGR01614">
    <property type="entry name" value="PME_inhib"/>
    <property type="match status" value="1"/>
</dbReference>
<evidence type="ECO:0000256" key="4">
    <source>
        <dbReference type="SAM" id="SignalP"/>
    </source>
</evidence>
<evidence type="ECO:0000313" key="7">
    <source>
        <dbReference type="Proteomes" id="UP001603857"/>
    </source>
</evidence>
<evidence type="ECO:0000256" key="3">
    <source>
        <dbReference type="SAM" id="MobiDB-lite"/>
    </source>
</evidence>
<dbReference type="InterPro" id="IPR051955">
    <property type="entry name" value="PME_Inhibitor"/>
</dbReference>
<comment type="caution">
    <text evidence="6">The sequence shown here is derived from an EMBL/GenBank/DDBJ whole genome shotgun (WGS) entry which is preliminary data.</text>
</comment>